<dbReference type="AlphaFoldDB" id="A0AAW8YMP4"/>
<sequence length="182" mass="21454">MEWGSVADWFSGIVTAIGILLSLYFSLNRGKLKFEFILSVNRFYELTYSIINHSDFDVRVANIILSFRKNKSKKSEFSRYFDESIQGIDDQEVLKINVLRKGTFQFHKTVLDENNAKDRESGRVSYWNKLVLFNSDEFRKIKNFYVVIEVLAQDGKIYRSKPKKFKLSDITYLKADEDWSKI</sequence>
<name>A0AAW8YMP4_PEDAC</name>
<evidence type="ECO:0000313" key="2">
    <source>
        <dbReference type="EMBL" id="MDV2911011.1"/>
    </source>
</evidence>
<dbReference type="EMBL" id="JAWJAX010000003">
    <property type="protein sequence ID" value="MDV2911011.1"/>
    <property type="molecule type" value="Genomic_DNA"/>
</dbReference>
<evidence type="ECO:0000313" key="3">
    <source>
        <dbReference type="Proteomes" id="UP001280415"/>
    </source>
</evidence>
<reference evidence="2" key="1">
    <citation type="journal article" date="2023" name="PeerJ">
        <title>Selection and evaluation of lactic acid bacteria from chicken feces in Thailand as potential probiotics.</title>
        <authorList>
            <person name="Khurajog B."/>
            <person name="Disastra Y."/>
            <person name="Lawwyne L.D."/>
            <person name="Sirichokchatchawan W."/>
            <person name="Niyomtham W."/>
            <person name="Yindee J."/>
            <person name="Hampson D.J."/>
            <person name="Prapasarakul N."/>
        </authorList>
    </citation>
    <scope>NUCLEOTIDE SEQUENCE</scope>
    <source>
        <strain evidence="2">BF14</strain>
    </source>
</reference>
<accession>A0AAW8YMP4</accession>
<dbReference type="RefSeq" id="WP_317052028.1">
    <property type="nucleotide sequence ID" value="NZ_CP140878.1"/>
</dbReference>
<protein>
    <submittedName>
        <fullName evidence="2">Uncharacterized protein</fullName>
    </submittedName>
</protein>
<organism evidence="2 3">
    <name type="scientific">Pediococcus acidilactici</name>
    <dbReference type="NCBI Taxonomy" id="1254"/>
    <lineage>
        <taxon>Bacteria</taxon>
        <taxon>Bacillati</taxon>
        <taxon>Bacillota</taxon>
        <taxon>Bacilli</taxon>
        <taxon>Lactobacillales</taxon>
        <taxon>Lactobacillaceae</taxon>
        <taxon>Pediococcus</taxon>
        <taxon>Pediococcus acidilactici group</taxon>
    </lineage>
</organism>
<dbReference type="Proteomes" id="UP001280415">
    <property type="component" value="Unassembled WGS sequence"/>
</dbReference>
<comment type="caution">
    <text evidence="2">The sequence shown here is derived from an EMBL/GenBank/DDBJ whole genome shotgun (WGS) entry which is preliminary data.</text>
</comment>
<feature type="transmembrane region" description="Helical" evidence="1">
    <location>
        <begin position="6"/>
        <end position="27"/>
    </location>
</feature>
<keyword evidence="1" id="KW-1133">Transmembrane helix</keyword>
<keyword evidence="1" id="KW-0472">Membrane</keyword>
<gene>
    <name evidence="2" type="ORF">R0H03_03915</name>
</gene>
<evidence type="ECO:0000256" key="1">
    <source>
        <dbReference type="SAM" id="Phobius"/>
    </source>
</evidence>
<reference evidence="2" key="2">
    <citation type="submission" date="2023-10" db="EMBL/GenBank/DDBJ databases">
        <authorList>
            <person name="Khurajog B."/>
        </authorList>
    </citation>
    <scope>NUCLEOTIDE SEQUENCE</scope>
    <source>
        <strain evidence="2">BF14</strain>
    </source>
</reference>
<proteinExistence type="predicted"/>
<keyword evidence="1" id="KW-0812">Transmembrane</keyword>